<feature type="non-terminal residue" evidence="1">
    <location>
        <position position="99"/>
    </location>
</feature>
<keyword evidence="2" id="KW-1185">Reference proteome</keyword>
<sequence length="99" mass="11581">MATEISNLEQIFLKSIAACTKKFCKFITRKESKKLIDTHTLSRWNKDVVALQLDSNKPKIYNISNYSYGLLVDKSKRVERKILTVATSFWNIEQTILYF</sequence>
<gene>
    <name evidence="1" type="ORF">GMARGA_LOCUS17765</name>
</gene>
<reference evidence="1 2" key="1">
    <citation type="submission" date="2021-06" db="EMBL/GenBank/DDBJ databases">
        <authorList>
            <person name="Kallberg Y."/>
            <person name="Tangrot J."/>
            <person name="Rosling A."/>
        </authorList>
    </citation>
    <scope>NUCLEOTIDE SEQUENCE [LARGE SCALE GENOMIC DNA]</scope>
    <source>
        <strain evidence="1 2">120-4 pot B 10/14</strain>
    </source>
</reference>
<evidence type="ECO:0000313" key="2">
    <source>
        <dbReference type="Proteomes" id="UP000789901"/>
    </source>
</evidence>
<evidence type="ECO:0000313" key="1">
    <source>
        <dbReference type="EMBL" id="CAG8763636.1"/>
    </source>
</evidence>
<dbReference type="EMBL" id="CAJVQB010013664">
    <property type="protein sequence ID" value="CAG8763636.1"/>
    <property type="molecule type" value="Genomic_DNA"/>
</dbReference>
<dbReference type="Proteomes" id="UP000789901">
    <property type="component" value="Unassembled WGS sequence"/>
</dbReference>
<organism evidence="1 2">
    <name type="scientific">Gigaspora margarita</name>
    <dbReference type="NCBI Taxonomy" id="4874"/>
    <lineage>
        <taxon>Eukaryota</taxon>
        <taxon>Fungi</taxon>
        <taxon>Fungi incertae sedis</taxon>
        <taxon>Mucoromycota</taxon>
        <taxon>Glomeromycotina</taxon>
        <taxon>Glomeromycetes</taxon>
        <taxon>Diversisporales</taxon>
        <taxon>Gigasporaceae</taxon>
        <taxon>Gigaspora</taxon>
    </lineage>
</organism>
<protein>
    <submittedName>
        <fullName evidence="1">35048_t:CDS:1</fullName>
    </submittedName>
</protein>
<comment type="caution">
    <text evidence="1">The sequence shown here is derived from an EMBL/GenBank/DDBJ whole genome shotgun (WGS) entry which is preliminary data.</text>
</comment>
<name>A0ABN7VGK1_GIGMA</name>
<proteinExistence type="predicted"/>
<accession>A0ABN7VGK1</accession>